<dbReference type="EMBL" id="GL380711">
    <property type="protein sequence ID" value="EGT59930.1"/>
    <property type="molecule type" value="Genomic_DNA"/>
</dbReference>
<dbReference type="eggNOG" id="ENOG502TJ7G">
    <property type="taxonomic scope" value="Eukaryota"/>
</dbReference>
<dbReference type="SUPFAM" id="SSF56994">
    <property type="entry name" value="Insulin-like"/>
    <property type="match status" value="1"/>
</dbReference>
<proteinExistence type="predicted"/>
<dbReference type="InParanoid" id="G0PJK9"/>
<dbReference type="OrthoDB" id="5870153at2759"/>
<sequence length="105" mass="11633">MSRSIFIGLAALLAFALVLDQVSSMPAGGHHKRHSRCVERVFKTLITLCNHKGNAEIMRQTALTCCEINCDLMELMASCSGKSKSEEAEDSENIKDIQETDLFRS</sequence>
<evidence type="ECO:0000256" key="2">
    <source>
        <dbReference type="SAM" id="MobiDB-lite"/>
    </source>
</evidence>
<evidence type="ECO:0000313" key="5">
    <source>
        <dbReference type="Proteomes" id="UP000008068"/>
    </source>
</evidence>
<gene>
    <name evidence="4" type="ORF">CAEBREN_20142</name>
</gene>
<dbReference type="HOGENOM" id="CLU_187880_0_0_1"/>
<dbReference type="AlphaFoldDB" id="G0PJK9"/>
<protein>
    <submittedName>
        <fullName evidence="4">Uncharacterized protein</fullName>
    </submittedName>
</protein>
<dbReference type="InterPro" id="IPR036438">
    <property type="entry name" value="Insulin-like_sf"/>
</dbReference>
<feature type="compositionally biased region" description="Basic and acidic residues" evidence="2">
    <location>
        <begin position="92"/>
        <end position="105"/>
    </location>
</feature>
<name>G0PJK9_CAEBE</name>
<keyword evidence="5" id="KW-1185">Reference proteome</keyword>
<feature type="signal peptide" evidence="3">
    <location>
        <begin position="1"/>
        <end position="24"/>
    </location>
</feature>
<evidence type="ECO:0000256" key="3">
    <source>
        <dbReference type="SAM" id="SignalP"/>
    </source>
</evidence>
<evidence type="ECO:0000256" key="1">
    <source>
        <dbReference type="ARBA" id="ARBA00022729"/>
    </source>
</evidence>
<keyword evidence="1 3" id="KW-0732">Signal</keyword>
<organism evidence="5">
    <name type="scientific">Caenorhabditis brenneri</name>
    <name type="common">Nematode worm</name>
    <dbReference type="NCBI Taxonomy" id="135651"/>
    <lineage>
        <taxon>Eukaryota</taxon>
        <taxon>Metazoa</taxon>
        <taxon>Ecdysozoa</taxon>
        <taxon>Nematoda</taxon>
        <taxon>Chromadorea</taxon>
        <taxon>Rhabditida</taxon>
        <taxon>Rhabditina</taxon>
        <taxon>Rhabditomorpha</taxon>
        <taxon>Rhabditoidea</taxon>
        <taxon>Rhabditidae</taxon>
        <taxon>Peloderinae</taxon>
        <taxon>Caenorhabditis</taxon>
    </lineage>
</organism>
<feature type="region of interest" description="Disordered" evidence="2">
    <location>
        <begin position="83"/>
        <end position="105"/>
    </location>
</feature>
<dbReference type="Proteomes" id="UP000008068">
    <property type="component" value="Unassembled WGS sequence"/>
</dbReference>
<evidence type="ECO:0000313" key="4">
    <source>
        <dbReference type="EMBL" id="EGT59930.1"/>
    </source>
</evidence>
<accession>G0PJK9</accession>
<reference evidence="5" key="1">
    <citation type="submission" date="2011-07" db="EMBL/GenBank/DDBJ databases">
        <authorList>
            <consortium name="Caenorhabditis brenneri Sequencing and Analysis Consortium"/>
            <person name="Wilson R.K."/>
        </authorList>
    </citation>
    <scope>NUCLEOTIDE SEQUENCE [LARGE SCALE GENOMIC DNA]</scope>
    <source>
        <strain evidence="5">PB2801</strain>
    </source>
</reference>
<dbReference type="FunCoup" id="G0PJK9">
    <property type="interactions" value="1124"/>
</dbReference>
<feature type="chain" id="PRO_5003406990" evidence="3">
    <location>
        <begin position="25"/>
        <end position="105"/>
    </location>
</feature>
<dbReference type="STRING" id="135651.G0PJK9"/>